<proteinExistence type="predicted"/>
<evidence type="ECO:0000313" key="3">
    <source>
        <dbReference type="EMBL" id="CAG9329572.1"/>
    </source>
</evidence>
<keyword evidence="4" id="KW-1185">Reference proteome</keyword>
<name>A0AAU9JYE7_9CILI</name>
<accession>A0AAU9JYE7</accession>
<dbReference type="AlphaFoldDB" id="A0AAU9JYE7"/>
<organism evidence="3 4">
    <name type="scientific">Blepharisma stoltei</name>
    <dbReference type="NCBI Taxonomy" id="1481888"/>
    <lineage>
        <taxon>Eukaryota</taxon>
        <taxon>Sar</taxon>
        <taxon>Alveolata</taxon>
        <taxon>Ciliophora</taxon>
        <taxon>Postciliodesmatophora</taxon>
        <taxon>Heterotrichea</taxon>
        <taxon>Heterotrichida</taxon>
        <taxon>Blepharismidae</taxon>
        <taxon>Blepharisma</taxon>
    </lineage>
</organism>
<dbReference type="EMBL" id="CAJZBQ010000048">
    <property type="protein sequence ID" value="CAG9329572.1"/>
    <property type="molecule type" value="Genomic_DNA"/>
</dbReference>
<feature type="compositionally biased region" description="Polar residues" evidence="2">
    <location>
        <begin position="82"/>
        <end position="91"/>
    </location>
</feature>
<evidence type="ECO:0000256" key="2">
    <source>
        <dbReference type="SAM" id="MobiDB-lite"/>
    </source>
</evidence>
<dbReference type="Proteomes" id="UP001162131">
    <property type="component" value="Unassembled WGS sequence"/>
</dbReference>
<evidence type="ECO:0000256" key="1">
    <source>
        <dbReference type="SAM" id="Coils"/>
    </source>
</evidence>
<keyword evidence="1" id="KW-0175">Coiled coil</keyword>
<evidence type="ECO:0000313" key="4">
    <source>
        <dbReference type="Proteomes" id="UP001162131"/>
    </source>
</evidence>
<reference evidence="3" key="1">
    <citation type="submission" date="2021-09" db="EMBL/GenBank/DDBJ databases">
        <authorList>
            <consortium name="AG Swart"/>
            <person name="Singh M."/>
            <person name="Singh A."/>
            <person name="Seah K."/>
            <person name="Emmerich C."/>
        </authorList>
    </citation>
    <scope>NUCLEOTIDE SEQUENCE</scope>
    <source>
        <strain evidence="3">ATCC30299</strain>
    </source>
</reference>
<feature type="region of interest" description="Disordered" evidence="2">
    <location>
        <begin position="41"/>
        <end position="97"/>
    </location>
</feature>
<gene>
    <name evidence="3" type="ORF">BSTOLATCC_MIC49204</name>
</gene>
<feature type="coiled-coil region" evidence="1">
    <location>
        <begin position="9"/>
        <end position="36"/>
    </location>
</feature>
<feature type="compositionally biased region" description="Basic and acidic residues" evidence="2">
    <location>
        <begin position="41"/>
        <end position="53"/>
    </location>
</feature>
<comment type="caution">
    <text evidence="3">The sequence shown here is derived from an EMBL/GenBank/DDBJ whole genome shotgun (WGS) entry which is preliminary data.</text>
</comment>
<sequence length="378" mass="43980">MLGPPLWKQEQVKALKEKLANEVRNHKRELKRIKEIRALESTKRRESLERLSELESSFAEMKSKRDSSFSSTSQAPAEQIPSFRSKTTSPSPIYKKPIDDYSISTPYTELSKSNSPYKIHLERVMHLQNQAKKILLKERDPSSVLTKIHEEPELNANLLKKIGEVTVPLRYPVYVPESTIRKAQGLPPPIVNKVTKTGEVFPVHIVGDPSPAYDPLIKVETTLKKVNNSDPQKGKYRMDGNESIEAKAYTQFNFSEDSDEYWVAYWKKKEKIKQIGKSADMDIPTGEMTQVPKFKEARAVTPKGKYYNWTFRELAKEEREIKPKRKWVRDRMDIYYDKRVKKDFLPTVSDKKSLEIKMIKELEEIKKPRSFTRVKIGF</sequence>
<protein>
    <submittedName>
        <fullName evidence="3">Uncharacterized protein</fullName>
    </submittedName>
</protein>